<feature type="region of interest" description="Disordered" evidence="1">
    <location>
        <begin position="56"/>
        <end position="105"/>
    </location>
</feature>
<evidence type="ECO:0000313" key="3">
    <source>
        <dbReference type="Proteomes" id="UP001162483"/>
    </source>
</evidence>
<evidence type="ECO:0000313" key="2">
    <source>
        <dbReference type="EMBL" id="CAI9537797.1"/>
    </source>
</evidence>
<dbReference type="Proteomes" id="UP001162483">
    <property type="component" value="Unassembled WGS sequence"/>
</dbReference>
<name>A0ABN9AP27_9NEOB</name>
<evidence type="ECO:0000256" key="1">
    <source>
        <dbReference type="SAM" id="MobiDB-lite"/>
    </source>
</evidence>
<reference evidence="2" key="1">
    <citation type="submission" date="2023-05" db="EMBL/GenBank/DDBJ databases">
        <authorList>
            <person name="Stuckert A."/>
        </authorList>
    </citation>
    <scope>NUCLEOTIDE SEQUENCE</scope>
</reference>
<sequence>MALGMTAGCPVRMSEKHLRLVIGPAASGICHVSQVPPYHSQKAPLPAHAHLAPGCHAHTTEAGKTAPLDRGTGKMKEQLHGSGSGYLSNSGTRSPSLPKGQQSSL</sequence>
<proteinExistence type="predicted"/>
<accession>A0ABN9AP27</accession>
<dbReference type="EMBL" id="CATNWA010000696">
    <property type="protein sequence ID" value="CAI9537797.1"/>
    <property type="molecule type" value="Genomic_DNA"/>
</dbReference>
<keyword evidence="3" id="KW-1185">Reference proteome</keyword>
<organism evidence="2 3">
    <name type="scientific">Staurois parvus</name>
    <dbReference type="NCBI Taxonomy" id="386267"/>
    <lineage>
        <taxon>Eukaryota</taxon>
        <taxon>Metazoa</taxon>
        <taxon>Chordata</taxon>
        <taxon>Craniata</taxon>
        <taxon>Vertebrata</taxon>
        <taxon>Euteleostomi</taxon>
        <taxon>Amphibia</taxon>
        <taxon>Batrachia</taxon>
        <taxon>Anura</taxon>
        <taxon>Neobatrachia</taxon>
        <taxon>Ranoidea</taxon>
        <taxon>Ranidae</taxon>
        <taxon>Staurois</taxon>
    </lineage>
</organism>
<feature type="compositionally biased region" description="Polar residues" evidence="1">
    <location>
        <begin position="85"/>
        <end position="105"/>
    </location>
</feature>
<protein>
    <submittedName>
        <fullName evidence="2">Uncharacterized protein</fullName>
    </submittedName>
</protein>
<comment type="caution">
    <text evidence="2">The sequence shown here is derived from an EMBL/GenBank/DDBJ whole genome shotgun (WGS) entry which is preliminary data.</text>
</comment>
<gene>
    <name evidence="2" type="ORF">SPARVUS_LOCUS1283566</name>
</gene>